<dbReference type="AlphaFoldDB" id="A0A7X5HX67"/>
<dbReference type="PANTHER" id="PTHR30146:SF109">
    <property type="entry name" value="HTH-TYPE TRANSCRIPTIONAL REGULATOR GALS"/>
    <property type="match status" value="1"/>
</dbReference>
<evidence type="ECO:0000256" key="3">
    <source>
        <dbReference type="ARBA" id="ARBA00023163"/>
    </source>
</evidence>
<reference evidence="5 6" key="1">
    <citation type="submission" date="2020-01" db="EMBL/GenBank/DDBJ databases">
        <title>Anaeroalcalibacter tamaniensis gen. nov., sp. nov., moderately halophilic strictly anaerobic fermenter bacterium from mud volcano of Taman peninsula.</title>
        <authorList>
            <person name="Frolova A."/>
            <person name="Merkel A.Y."/>
            <person name="Slobodkin A.I."/>
        </authorList>
    </citation>
    <scope>NUCLEOTIDE SEQUENCE [LARGE SCALE GENOMIC DNA]</scope>
    <source>
        <strain evidence="5 6">F-3ap</strain>
    </source>
</reference>
<dbReference type="SUPFAM" id="SSF47413">
    <property type="entry name" value="lambda repressor-like DNA-binding domains"/>
    <property type="match status" value="1"/>
</dbReference>
<dbReference type="PRINTS" id="PR00036">
    <property type="entry name" value="HTHLACI"/>
</dbReference>
<evidence type="ECO:0000256" key="1">
    <source>
        <dbReference type="ARBA" id="ARBA00023015"/>
    </source>
</evidence>
<dbReference type="CDD" id="cd01392">
    <property type="entry name" value="HTH_LacI"/>
    <property type="match status" value="1"/>
</dbReference>
<dbReference type="InterPro" id="IPR000843">
    <property type="entry name" value="HTH_LacI"/>
</dbReference>
<evidence type="ECO:0000313" key="6">
    <source>
        <dbReference type="Proteomes" id="UP000461585"/>
    </source>
</evidence>
<dbReference type="RefSeq" id="WP_162371031.1">
    <property type="nucleotide sequence ID" value="NZ_JAAEEH010000034.1"/>
</dbReference>
<accession>A0A7X5HX67</accession>
<dbReference type="Gene3D" id="1.10.260.40">
    <property type="entry name" value="lambda repressor-like DNA-binding domains"/>
    <property type="match status" value="1"/>
</dbReference>
<dbReference type="InterPro" id="IPR028082">
    <property type="entry name" value="Peripla_BP_I"/>
</dbReference>
<protein>
    <submittedName>
        <fullName evidence="5">LacI family transcriptional regulator</fullName>
    </submittedName>
</protein>
<dbReference type="PROSITE" id="PS00356">
    <property type="entry name" value="HTH_LACI_1"/>
    <property type="match status" value="1"/>
</dbReference>
<sequence length="335" mass="37311">MTIKDIARLAGVSVATVSRVLNNKDKGVGDGTRARILRIIEETGYQPSPMARNLVLRKSRIIGLVVEDLQNPYYGMLMKGVQDGAREKGYNIILCNAGNSDERENHNLDFLTEQNVCGIIYNSFNKEKDFVLERIVKNKIPMVFVDGRGNMKGGNGIHVDNARAMEELVDRLVMAGHRTIGCLTGERHINSSEQRLAGYAQALEKNGIPLDPRLVVETKYLIAAGRLGMERLLERNIRGLTAVVCCNDLIAIGALECLQDKGIQVPEEISVTGFDDIDMCRHVRPRLTTVSQPNYDIGRVSVEMLIRLVEQEDRGRVDEVVFLPKVVVRESARGL</sequence>
<proteinExistence type="predicted"/>
<dbReference type="Pfam" id="PF00356">
    <property type="entry name" value="LacI"/>
    <property type="match status" value="1"/>
</dbReference>
<dbReference type="PROSITE" id="PS50932">
    <property type="entry name" value="HTH_LACI_2"/>
    <property type="match status" value="1"/>
</dbReference>
<dbReference type="CDD" id="cd06267">
    <property type="entry name" value="PBP1_LacI_sugar_binding-like"/>
    <property type="match status" value="1"/>
</dbReference>
<name>A0A7X5HX67_9FIRM</name>
<keyword evidence="2" id="KW-0238">DNA-binding</keyword>
<dbReference type="InterPro" id="IPR046335">
    <property type="entry name" value="LacI/GalR-like_sensor"/>
</dbReference>
<dbReference type="PANTHER" id="PTHR30146">
    <property type="entry name" value="LACI-RELATED TRANSCRIPTIONAL REPRESSOR"/>
    <property type="match status" value="1"/>
</dbReference>
<dbReference type="EMBL" id="JAAEEH010000034">
    <property type="protein sequence ID" value="NDL68307.1"/>
    <property type="molecule type" value="Genomic_DNA"/>
</dbReference>
<dbReference type="InterPro" id="IPR010982">
    <property type="entry name" value="Lambda_DNA-bd_dom_sf"/>
</dbReference>
<gene>
    <name evidence="5" type="ORF">GXN74_11200</name>
</gene>
<keyword evidence="1" id="KW-0805">Transcription regulation</keyword>
<dbReference type="Proteomes" id="UP000461585">
    <property type="component" value="Unassembled WGS sequence"/>
</dbReference>
<dbReference type="Pfam" id="PF13377">
    <property type="entry name" value="Peripla_BP_3"/>
    <property type="match status" value="1"/>
</dbReference>
<dbReference type="GO" id="GO:0000976">
    <property type="term" value="F:transcription cis-regulatory region binding"/>
    <property type="evidence" value="ECO:0007669"/>
    <property type="project" value="TreeGrafter"/>
</dbReference>
<dbReference type="GO" id="GO:0003700">
    <property type="term" value="F:DNA-binding transcription factor activity"/>
    <property type="evidence" value="ECO:0007669"/>
    <property type="project" value="TreeGrafter"/>
</dbReference>
<feature type="domain" description="HTH lacI-type" evidence="4">
    <location>
        <begin position="1"/>
        <end position="56"/>
    </location>
</feature>
<organism evidence="5 6">
    <name type="scientific">Anaerotalea alkaliphila</name>
    <dbReference type="NCBI Taxonomy" id="2662126"/>
    <lineage>
        <taxon>Bacteria</taxon>
        <taxon>Bacillati</taxon>
        <taxon>Bacillota</taxon>
        <taxon>Clostridia</taxon>
        <taxon>Eubacteriales</taxon>
        <taxon>Anaerotalea</taxon>
    </lineage>
</organism>
<dbReference type="SMART" id="SM00354">
    <property type="entry name" value="HTH_LACI"/>
    <property type="match status" value="1"/>
</dbReference>
<evidence type="ECO:0000313" key="5">
    <source>
        <dbReference type="EMBL" id="NDL68307.1"/>
    </source>
</evidence>
<keyword evidence="6" id="KW-1185">Reference proteome</keyword>
<evidence type="ECO:0000256" key="2">
    <source>
        <dbReference type="ARBA" id="ARBA00023125"/>
    </source>
</evidence>
<evidence type="ECO:0000259" key="4">
    <source>
        <dbReference type="PROSITE" id="PS50932"/>
    </source>
</evidence>
<dbReference type="Gene3D" id="3.40.50.2300">
    <property type="match status" value="2"/>
</dbReference>
<keyword evidence="3" id="KW-0804">Transcription</keyword>
<comment type="caution">
    <text evidence="5">The sequence shown here is derived from an EMBL/GenBank/DDBJ whole genome shotgun (WGS) entry which is preliminary data.</text>
</comment>
<dbReference type="SUPFAM" id="SSF53822">
    <property type="entry name" value="Periplasmic binding protein-like I"/>
    <property type="match status" value="1"/>
</dbReference>